<evidence type="ECO:0000313" key="5">
    <source>
        <dbReference type="EMBL" id="KAJ1644144.1"/>
    </source>
</evidence>
<sequence length="157" mass="16737">MNPEKLAKLQSQARIGGKGSPRRKVKKAVVSTSVKEDPKLASTLRQLNVQAIPDIASINMFKEDGKVIGFTKPRLSANPHANTFVINGRAQEKTPEEAITEMFSGLGSFGPESLSQLAKLSSSLQESNNAGDVDDDIPDLISSADQSASKNDLDAAD</sequence>
<evidence type="ECO:0000256" key="3">
    <source>
        <dbReference type="SAM" id="MobiDB-lite"/>
    </source>
</evidence>
<dbReference type="PANTHER" id="PTHR10351">
    <property type="entry name" value="TRANSCRIPTION FACTOR BTF3 FAMILY MEMBER"/>
    <property type="match status" value="1"/>
</dbReference>
<comment type="similarity">
    <text evidence="1 2">Belongs to the NAC-beta family.</text>
</comment>
<dbReference type="Proteomes" id="UP001145021">
    <property type="component" value="Unassembled WGS sequence"/>
</dbReference>
<dbReference type="Gene3D" id="2.20.70.30">
    <property type="entry name" value="Nascent polypeptide-associated complex domain"/>
    <property type="match status" value="1"/>
</dbReference>
<comment type="subunit">
    <text evidence="2">Part of the nascent polypeptide-associated complex (NAC).</text>
</comment>
<dbReference type="InterPro" id="IPR038187">
    <property type="entry name" value="NAC_A/B_dom_sf"/>
</dbReference>
<feature type="region of interest" description="Disordered" evidence="3">
    <location>
        <begin position="120"/>
        <end position="157"/>
    </location>
</feature>
<organism evidence="5 6">
    <name type="scientific">Coemansia asiatica</name>
    <dbReference type="NCBI Taxonomy" id="1052880"/>
    <lineage>
        <taxon>Eukaryota</taxon>
        <taxon>Fungi</taxon>
        <taxon>Fungi incertae sedis</taxon>
        <taxon>Zoopagomycota</taxon>
        <taxon>Kickxellomycotina</taxon>
        <taxon>Kickxellomycetes</taxon>
        <taxon>Kickxellales</taxon>
        <taxon>Kickxellaceae</taxon>
        <taxon>Coemansia</taxon>
    </lineage>
</organism>
<keyword evidence="6" id="KW-1185">Reference proteome</keyword>
<dbReference type="InterPro" id="IPR039370">
    <property type="entry name" value="BTF3"/>
</dbReference>
<gene>
    <name evidence="5" type="primary">EGD1</name>
    <name evidence="5" type="ORF">LPJ64_004156</name>
</gene>
<dbReference type="CDD" id="cd22055">
    <property type="entry name" value="NAC_BTF3"/>
    <property type="match status" value="1"/>
</dbReference>
<dbReference type="InterPro" id="IPR002715">
    <property type="entry name" value="Nas_poly-pep-assoc_cplx_dom"/>
</dbReference>
<comment type="caution">
    <text evidence="5">The sequence shown here is derived from an EMBL/GenBank/DDBJ whole genome shotgun (WGS) entry which is preliminary data.</text>
</comment>
<evidence type="ECO:0000256" key="1">
    <source>
        <dbReference type="ARBA" id="ARBA00005296"/>
    </source>
</evidence>
<evidence type="ECO:0000313" key="6">
    <source>
        <dbReference type="Proteomes" id="UP001145021"/>
    </source>
</evidence>
<dbReference type="SMART" id="SM01407">
    <property type="entry name" value="NAC"/>
    <property type="match status" value="1"/>
</dbReference>
<dbReference type="Pfam" id="PF01849">
    <property type="entry name" value="NAC"/>
    <property type="match status" value="1"/>
</dbReference>
<proteinExistence type="inferred from homology"/>
<keyword evidence="2" id="KW-0804">Transcription</keyword>
<keyword evidence="2" id="KW-0805">Transcription regulation</keyword>
<feature type="region of interest" description="Disordered" evidence="3">
    <location>
        <begin position="1"/>
        <end position="31"/>
    </location>
</feature>
<protein>
    <recommendedName>
        <fullName evidence="2">Nascent polypeptide-associated complex subunit beta</fullName>
    </recommendedName>
</protein>
<evidence type="ECO:0000259" key="4">
    <source>
        <dbReference type="PROSITE" id="PS51151"/>
    </source>
</evidence>
<reference evidence="5" key="1">
    <citation type="submission" date="2022-07" db="EMBL/GenBank/DDBJ databases">
        <title>Phylogenomic reconstructions and comparative analyses of Kickxellomycotina fungi.</title>
        <authorList>
            <person name="Reynolds N.K."/>
            <person name="Stajich J.E."/>
            <person name="Barry K."/>
            <person name="Grigoriev I.V."/>
            <person name="Crous P."/>
            <person name="Smith M.E."/>
        </authorList>
    </citation>
    <scope>NUCLEOTIDE SEQUENCE</scope>
    <source>
        <strain evidence="5">NBRC 105413</strain>
    </source>
</reference>
<accession>A0A9W7XGM6</accession>
<feature type="domain" description="NAC-A/B" evidence="4">
    <location>
        <begin position="34"/>
        <end position="99"/>
    </location>
</feature>
<dbReference type="AlphaFoldDB" id="A0A9W7XGM6"/>
<dbReference type="PROSITE" id="PS51151">
    <property type="entry name" value="NAC_AB"/>
    <property type="match status" value="1"/>
</dbReference>
<name>A0A9W7XGM6_9FUNG</name>
<dbReference type="EMBL" id="JANBOH010000190">
    <property type="protein sequence ID" value="KAJ1644144.1"/>
    <property type="molecule type" value="Genomic_DNA"/>
</dbReference>
<evidence type="ECO:0000256" key="2">
    <source>
        <dbReference type="RuleBase" id="RU361272"/>
    </source>
</evidence>